<evidence type="ECO:0000256" key="1">
    <source>
        <dbReference type="ARBA" id="ARBA00023015"/>
    </source>
</evidence>
<proteinExistence type="predicted"/>
<dbReference type="Gene3D" id="3.30.70.920">
    <property type="match status" value="1"/>
</dbReference>
<dbReference type="SUPFAM" id="SSF46785">
    <property type="entry name" value="Winged helix' DNA-binding domain"/>
    <property type="match status" value="1"/>
</dbReference>
<evidence type="ECO:0000256" key="4">
    <source>
        <dbReference type="SAM" id="MobiDB-lite"/>
    </source>
</evidence>
<keyword evidence="3" id="KW-0804">Transcription</keyword>
<dbReference type="InterPro" id="IPR011008">
    <property type="entry name" value="Dimeric_a/b-barrel"/>
</dbReference>
<dbReference type="PANTHER" id="PTHR30154">
    <property type="entry name" value="LEUCINE-RESPONSIVE REGULATORY PROTEIN"/>
    <property type="match status" value="1"/>
</dbReference>
<keyword evidence="2" id="KW-0238">DNA-binding</keyword>
<keyword evidence="1" id="KW-0805">Transcription regulation</keyword>
<organism evidence="6 7">
    <name type="scientific">Fodinicola feengrottensis</name>
    <dbReference type="NCBI Taxonomy" id="435914"/>
    <lineage>
        <taxon>Bacteria</taxon>
        <taxon>Bacillati</taxon>
        <taxon>Actinomycetota</taxon>
        <taxon>Actinomycetes</taxon>
        <taxon>Mycobacteriales</taxon>
        <taxon>Fodinicola</taxon>
    </lineage>
</organism>
<dbReference type="InterPro" id="IPR036388">
    <property type="entry name" value="WH-like_DNA-bd_sf"/>
</dbReference>
<dbReference type="InterPro" id="IPR019887">
    <property type="entry name" value="Tscrpt_reg_AsnC/Lrp_C"/>
</dbReference>
<dbReference type="Proteomes" id="UP001500618">
    <property type="component" value="Unassembled WGS sequence"/>
</dbReference>
<dbReference type="Pfam" id="PF13412">
    <property type="entry name" value="HTH_24"/>
    <property type="match status" value="1"/>
</dbReference>
<dbReference type="PANTHER" id="PTHR30154:SF53">
    <property type="entry name" value="HTH-TYPE TRANSCRIPTIONAL REGULATOR LRPC"/>
    <property type="match status" value="1"/>
</dbReference>
<evidence type="ECO:0000313" key="6">
    <source>
        <dbReference type="EMBL" id="GAA1691192.1"/>
    </source>
</evidence>
<name>A0ABN2HPC2_9ACTN</name>
<protein>
    <submittedName>
        <fullName evidence="6">Lrp/AsnC family transcriptional regulator</fullName>
    </submittedName>
</protein>
<dbReference type="InterPro" id="IPR011991">
    <property type="entry name" value="ArsR-like_HTH"/>
</dbReference>
<dbReference type="SMART" id="SM00344">
    <property type="entry name" value="HTH_ASNC"/>
    <property type="match status" value="1"/>
</dbReference>
<gene>
    <name evidence="6" type="ORF">GCM10009765_45830</name>
</gene>
<dbReference type="CDD" id="cd00090">
    <property type="entry name" value="HTH_ARSR"/>
    <property type="match status" value="1"/>
</dbReference>
<evidence type="ECO:0000256" key="2">
    <source>
        <dbReference type="ARBA" id="ARBA00023125"/>
    </source>
</evidence>
<feature type="region of interest" description="Disordered" evidence="4">
    <location>
        <begin position="132"/>
        <end position="162"/>
    </location>
</feature>
<reference evidence="6 7" key="1">
    <citation type="journal article" date="2019" name="Int. J. Syst. Evol. Microbiol.">
        <title>The Global Catalogue of Microorganisms (GCM) 10K type strain sequencing project: providing services to taxonomists for standard genome sequencing and annotation.</title>
        <authorList>
            <consortium name="The Broad Institute Genomics Platform"/>
            <consortium name="The Broad Institute Genome Sequencing Center for Infectious Disease"/>
            <person name="Wu L."/>
            <person name="Ma J."/>
        </authorList>
    </citation>
    <scope>NUCLEOTIDE SEQUENCE [LARGE SCALE GENOMIC DNA]</scope>
    <source>
        <strain evidence="6 7">JCM 14718</strain>
    </source>
</reference>
<sequence>MTDNAILQLLQHDGRMTTAELARAISMSASSTADRVRRLTDQGVIQGYRAVVDSVALGYPLTAFIRLRMTNPAGKAFYDLLNGTPQVLEAHYITGEDCFLLKLIARSMPDLERVTAKFLTFGQVTSNLAYSSPVRDRPLPPSADEGDEASILGDQHVPMPGM</sequence>
<dbReference type="SUPFAM" id="SSF54909">
    <property type="entry name" value="Dimeric alpha+beta barrel"/>
    <property type="match status" value="1"/>
</dbReference>
<dbReference type="PRINTS" id="PR00033">
    <property type="entry name" value="HTHASNC"/>
</dbReference>
<evidence type="ECO:0000313" key="7">
    <source>
        <dbReference type="Proteomes" id="UP001500618"/>
    </source>
</evidence>
<dbReference type="Gene3D" id="1.10.10.10">
    <property type="entry name" value="Winged helix-like DNA-binding domain superfamily/Winged helix DNA-binding domain"/>
    <property type="match status" value="1"/>
</dbReference>
<keyword evidence="7" id="KW-1185">Reference proteome</keyword>
<evidence type="ECO:0000259" key="5">
    <source>
        <dbReference type="PROSITE" id="PS50956"/>
    </source>
</evidence>
<feature type="domain" description="HTH asnC-type" evidence="5">
    <location>
        <begin position="1"/>
        <end position="60"/>
    </location>
</feature>
<dbReference type="InterPro" id="IPR019888">
    <property type="entry name" value="Tscrpt_reg_AsnC-like"/>
</dbReference>
<accession>A0ABN2HPC2</accession>
<dbReference type="InterPro" id="IPR036390">
    <property type="entry name" value="WH_DNA-bd_sf"/>
</dbReference>
<dbReference type="EMBL" id="BAAANY010000018">
    <property type="protein sequence ID" value="GAA1691192.1"/>
    <property type="molecule type" value="Genomic_DNA"/>
</dbReference>
<evidence type="ECO:0000256" key="3">
    <source>
        <dbReference type="ARBA" id="ARBA00023163"/>
    </source>
</evidence>
<dbReference type="InterPro" id="IPR000485">
    <property type="entry name" value="AsnC-type_HTH_dom"/>
</dbReference>
<comment type="caution">
    <text evidence="6">The sequence shown here is derived from an EMBL/GenBank/DDBJ whole genome shotgun (WGS) entry which is preliminary data.</text>
</comment>
<dbReference type="Pfam" id="PF01037">
    <property type="entry name" value="AsnC_trans_reg"/>
    <property type="match status" value="1"/>
</dbReference>
<dbReference type="PROSITE" id="PS50956">
    <property type="entry name" value="HTH_ASNC_2"/>
    <property type="match status" value="1"/>
</dbReference>